<evidence type="ECO:0000313" key="3">
    <source>
        <dbReference type="Proteomes" id="UP001501425"/>
    </source>
</evidence>
<sequence length="80" mass="9323">MINRGIRYHMSLRDTGRQVRLRRTGRVPSDACVRHYDELDDDEQGVVRELAGKPWTAPEIGDLDDGDVVKFTDYYQVRSR</sequence>
<organism evidence="2 3">
    <name type="scientific">Halorubrum ejinorense</name>
    <dbReference type="NCBI Taxonomy" id="425309"/>
    <lineage>
        <taxon>Archaea</taxon>
        <taxon>Methanobacteriati</taxon>
        <taxon>Methanobacteriota</taxon>
        <taxon>Stenosarchaea group</taxon>
        <taxon>Halobacteria</taxon>
        <taxon>Halobacteriales</taxon>
        <taxon>Haloferacaceae</taxon>
        <taxon>Halorubrum</taxon>
    </lineage>
</organism>
<dbReference type="Proteomes" id="UP001501425">
    <property type="component" value="Unassembled WGS sequence"/>
</dbReference>
<feature type="domain" description="DUF7979" evidence="1">
    <location>
        <begin position="18"/>
        <end position="77"/>
    </location>
</feature>
<dbReference type="Pfam" id="PF25934">
    <property type="entry name" value="DUF7979"/>
    <property type="match status" value="1"/>
</dbReference>
<name>A0AAV3SRM0_9EURY</name>
<reference evidence="2" key="1">
    <citation type="journal article" date="2014" name="Int. J. Syst. Evol. Microbiol.">
        <title>Complete genome sequence of Corynebacterium casei LMG S-19264T (=DSM 44701T), isolated from a smear-ripened cheese.</title>
        <authorList>
            <consortium name="US DOE Joint Genome Institute (JGI-PGF)"/>
            <person name="Walter F."/>
            <person name="Albersmeier A."/>
            <person name="Kalinowski J."/>
            <person name="Ruckert C."/>
        </authorList>
    </citation>
    <scope>NUCLEOTIDE SEQUENCE</scope>
    <source>
        <strain evidence="2">JCM 14265</strain>
    </source>
</reference>
<dbReference type="InterPro" id="IPR058285">
    <property type="entry name" value="DUF7979"/>
</dbReference>
<accession>A0AAV3SRM0</accession>
<proteinExistence type="predicted"/>
<dbReference type="AlphaFoldDB" id="A0AAV3SRM0"/>
<protein>
    <recommendedName>
        <fullName evidence="1">DUF7979 domain-containing protein</fullName>
    </recommendedName>
</protein>
<evidence type="ECO:0000313" key="2">
    <source>
        <dbReference type="EMBL" id="GAA0542609.1"/>
    </source>
</evidence>
<comment type="caution">
    <text evidence="2">The sequence shown here is derived from an EMBL/GenBank/DDBJ whole genome shotgun (WGS) entry which is preliminary data.</text>
</comment>
<evidence type="ECO:0000259" key="1">
    <source>
        <dbReference type="Pfam" id="PF25934"/>
    </source>
</evidence>
<dbReference type="EMBL" id="BAAADQ010000008">
    <property type="protein sequence ID" value="GAA0542609.1"/>
    <property type="molecule type" value="Genomic_DNA"/>
</dbReference>
<gene>
    <name evidence="2" type="ORF">GCM10008994_17070</name>
</gene>
<reference evidence="2" key="2">
    <citation type="submission" date="2023-12" db="EMBL/GenBank/DDBJ databases">
        <authorList>
            <person name="Sun Q."/>
            <person name="Inoue M."/>
        </authorList>
    </citation>
    <scope>NUCLEOTIDE SEQUENCE</scope>
    <source>
        <strain evidence="2">JCM 14265</strain>
    </source>
</reference>